<sequence length="202" mass="21911">MRQSTGGVREARGRERREAFLTVAATVFRAKGLKVATMADVAAAVGVAKPVLYRRFPSKDALIAALTQQVYQAVQTAFDETPPDSGRVLESVLAAIRSVEDGYVALVRDGEVYLPDAPATTMQLKTSTARAVRRSLGLVGTPSADDPLPLRLAVETLTDFIHAAFVWWIQHGESDQDSRFLAWLNGLIDAWPATTAAAFRPD</sequence>
<dbReference type="PROSITE" id="PS01081">
    <property type="entry name" value="HTH_TETR_1"/>
    <property type="match status" value="1"/>
</dbReference>
<evidence type="ECO:0000256" key="2">
    <source>
        <dbReference type="ARBA" id="ARBA00023125"/>
    </source>
</evidence>
<evidence type="ECO:0000256" key="1">
    <source>
        <dbReference type="ARBA" id="ARBA00023015"/>
    </source>
</evidence>
<dbReference type="PANTHER" id="PTHR30055">
    <property type="entry name" value="HTH-TYPE TRANSCRIPTIONAL REGULATOR RUTR"/>
    <property type="match status" value="1"/>
</dbReference>
<keyword evidence="2 4" id="KW-0238">DNA-binding</keyword>
<protein>
    <submittedName>
        <fullName evidence="6">TetR/AcrR family transcriptional regulator</fullName>
    </submittedName>
</protein>
<feature type="DNA-binding region" description="H-T-H motif" evidence="4">
    <location>
        <begin position="37"/>
        <end position="56"/>
    </location>
</feature>
<evidence type="ECO:0000256" key="3">
    <source>
        <dbReference type="ARBA" id="ARBA00023163"/>
    </source>
</evidence>
<dbReference type="InterPro" id="IPR023772">
    <property type="entry name" value="DNA-bd_HTH_TetR-type_CS"/>
</dbReference>
<dbReference type="Proteomes" id="UP001445732">
    <property type="component" value="Unassembled WGS sequence"/>
</dbReference>
<comment type="caution">
    <text evidence="6">The sequence shown here is derived from an EMBL/GenBank/DDBJ whole genome shotgun (WGS) entry which is preliminary data.</text>
</comment>
<dbReference type="Pfam" id="PF00440">
    <property type="entry name" value="TetR_N"/>
    <property type="match status" value="1"/>
</dbReference>
<dbReference type="InterPro" id="IPR009057">
    <property type="entry name" value="Homeodomain-like_sf"/>
</dbReference>
<evidence type="ECO:0000259" key="5">
    <source>
        <dbReference type="PROSITE" id="PS50977"/>
    </source>
</evidence>
<accession>A0ABV1NL39</accession>
<reference evidence="6 7" key="1">
    <citation type="submission" date="2024-06" db="EMBL/GenBank/DDBJ databases">
        <title>Brevundimonas sp. C11.</title>
        <authorList>
            <person name="Maltman C."/>
        </authorList>
    </citation>
    <scope>NUCLEOTIDE SEQUENCE [LARGE SCALE GENOMIC DNA]</scope>
    <source>
        <strain evidence="6 7">C11</strain>
    </source>
</reference>
<dbReference type="InterPro" id="IPR001647">
    <property type="entry name" value="HTH_TetR"/>
</dbReference>
<keyword evidence="1" id="KW-0805">Transcription regulation</keyword>
<dbReference type="PRINTS" id="PR00455">
    <property type="entry name" value="HTHTETR"/>
</dbReference>
<keyword evidence="3" id="KW-0804">Transcription</keyword>
<evidence type="ECO:0000313" key="6">
    <source>
        <dbReference type="EMBL" id="MEQ7154577.1"/>
    </source>
</evidence>
<dbReference type="SUPFAM" id="SSF46689">
    <property type="entry name" value="Homeodomain-like"/>
    <property type="match status" value="1"/>
</dbReference>
<evidence type="ECO:0000256" key="4">
    <source>
        <dbReference type="PROSITE-ProRule" id="PRU00335"/>
    </source>
</evidence>
<feature type="domain" description="HTH tetR-type" evidence="5">
    <location>
        <begin position="14"/>
        <end position="74"/>
    </location>
</feature>
<name>A0ABV1NL39_9CAUL</name>
<gene>
    <name evidence="6" type="ORF">ABN401_05055</name>
</gene>
<dbReference type="PANTHER" id="PTHR30055:SF234">
    <property type="entry name" value="HTH-TYPE TRANSCRIPTIONAL REGULATOR BETI"/>
    <property type="match status" value="1"/>
</dbReference>
<organism evidence="6 7">
    <name type="scientific">Brevundimonas aurifodinae</name>
    <dbReference type="NCBI Taxonomy" id="1508312"/>
    <lineage>
        <taxon>Bacteria</taxon>
        <taxon>Pseudomonadati</taxon>
        <taxon>Pseudomonadota</taxon>
        <taxon>Alphaproteobacteria</taxon>
        <taxon>Caulobacterales</taxon>
        <taxon>Caulobacteraceae</taxon>
        <taxon>Brevundimonas</taxon>
    </lineage>
</organism>
<evidence type="ECO:0000313" key="7">
    <source>
        <dbReference type="Proteomes" id="UP001445732"/>
    </source>
</evidence>
<proteinExistence type="predicted"/>
<keyword evidence="7" id="KW-1185">Reference proteome</keyword>
<dbReference type="RefSeq" id="WP_349683742.1">
    <property type="nucleotide sequence ID" value="NZ_JBEGDD010000003.1"/>
</dbReference>
<dbReference type="InterPro" id="IPR050109">
    <property type="entry name" value="HTH-type_TetR-like_transc_reg"/>
</dbReference>
<dbReference type="EMBL" id="JBEGDD010000003">
    <property type="protein sequence ID" value="MEQ7154577.1"/>
    <property type="molecule type" value="Genomic_DNA"/>
</dbReference>
<dbReference type="PROSITE" id="PS50977">
    <property type="entry name" value="HTH_TETR_2"/>
    <property type="match status" value="1"/>
</dbReference>
<dbReference type="Gene3D" id="1.10.357.10">
    <property type="entry name" value="Tetracycline Repressor, domain 2"/>
    <property type="match status" value="1"/>
</dbReference>